<dbReference type="PANTHER" id="PTHR47160:SF10">
    <property type="entry name" value="MULE TRANSPOSASE DOMAIN-CONTAINING PROTEIN"/>
    <property type="match status" value="1"/>
</dbReference>
<keyword evidence="1" id="KW-0815">Transposition</keyword>
<sequence>MRNRRRPKIPETIQELVNFLNMPEHSEYFMTLQEPPSTFFQQAIILEGVFVGVIFANTEFIRRFSNELLTVKSAGCDGTFKTVPKSPKKLKKGSLMTFHVVYKNVSFPVVYALLTNATEETYTEFFRIVRNLLPLNYGQLTIITDFERGLMNAVTIVFPESRLQCCWFHYCQSIVRYCRRKNNLVYDLFKTNVIAANVLRMILALAHLPATRGHPDCQQFCIEDGYREIIAYVQQYPDVYNRMQTFLFEYIGHFWMIQVGPSLISVFGSEIRTNNYLESFHSQLLRFFGTHPNIWDFLQKLRILENQFFVEFIQAGKNLTVPTYFIYKIF</sequence>
<accession>A0A2S2PD50</accession>
<dbReference type="AlphaFoldDB" id="A0A2S2PD50"/>
<dbReference type="GO" id="GO:0003677">
    <property type="term" value="F:DNA binding"/>
    <property type="evidence" value="ECO:0007669"/>
    <property type="project" value="UniProtKB-KW"/>
</dbReference>
<organism evidence="5">
    <name type="scientific">Schizaphis graminum</name>
    <name type="common">Green bug aphid</name>
    <dbReference type="NCBI Taxonomy" id="13262"/>
    <lineage>
        <taxon>Eukaryota</taxon>
        <taxon>Metazoa</taxon>
        <taxon>Ecdysozoa</taxon>
        <taxon>Arthropoda</taxon>
        <taxon>Hexapoda</taxon>
        <taxon>Insecta</taxon>
        <taxon>Pterygota</taxon>
        <taxon>Neoptera</taxon>
        <taxon>Paraneoptera</taxon>
        <taxon>Hemiptera</taxon>
        <taxon>Sternorrhyncha</taxon>
        <taxon>Aphidomorpha</taxon>
        <taxon>Aphidoidea</taxon>
        <taxon>Aphididae</taxon>
        <taxon>Aphidini</taxon>
        <taxon>Schizaphis</taxon>
    </lineage>
</organism>
<keyword evidence="3" id="KW-0233">DNA recombination</keyword>
<dbReference type="PROSITE" id="PS01007">
    <property type="entry name" value="TRANSPOSASE_MUTATOR"/>
    <property type="match status" value="1"/>
</dbReference>
<dbReference type="GO" id="GO:0004803">
    <property type="term" value="F:transposase activity"/>
    <property type="evidence" value="ECO:0007669"/>
    <property type="project" value="InterPro"/>
</dbReference>
<dbReference type="InterPro" id="IPR001207">
    <property type="entry name" value="Transposase_mutator"/>
</dbReference>
<protein>
    <recommendedName>
        <fullName evidence="4">MULE transposase domain-containing protein</fullName>
    </recommendedName>
</protein>
<dbReference type="PANTHER" id="PTHR47160">
    <property type="entry name" value="PUTATIVE-RELATED"/>
    <property type="match status" value="1"/>
</dbReference>
<reference evidence="5" key="1">
    <citation type="submission" date="2018-04" db="EMBL/GenBank/DDBJ databases">
        <title>Transcriptome of Schizaphis graminum biotype I.</title>
        <authorList>
            <person name="Scully E.D."/>
            <person name="Geib S.M."/>
            <person name="Palmer N.A."/>
            <person name="Koch K."/>
            <person name="Bradshaw J."/>
            <person name="Heng-Moss T."/>
            <person name="Sarath G."/>
        </authorList>
    </citation>
    <scope>NUCLEOTIDE SEQUENCE</scope>
</reference>
<dbReference type="Pfam" id="PF10551">
    <property type="entry name" value="MULE"/>
    <property type="match status" value="1"/>
</dbReference>
<evidence type="ECO:0000256" key="2">
    <source>
        <dbReference type="ARBA" id="ARBA00023125"/>
    </source>
</evidence>
<evidence type="ECO:0000313" key="5">
    <source>
        <dbReference type="EMBL" id="MBY27314.1"/>
    </source>
</evidence>
<name>A0A2S2PD50_SCHGA</name>
<dbReference type="GO" id="GO:0006313">
    <property type="term" value="P:DNA transposition"/>
    <property type="evidence" value="ECO:0007669"/>
    <property type="project" value="InterPro"/>
</dbReference>
<feature type="domain" description="MULE transposase" evidence="4">
    <location>
        <begin position="76"/>
        <end position="172"/>
    </location>
</feature>
<evidence type="ECO:0000256" key="1">
    <source>
        <dbReference type="ARBA" id="ARBA00022578"/>
    </source>
</evidence>
<proteinExistence type="predicted"/>
<keyword evidence="2" id="KW-0238">DNA-binding</keyword>
<dbReference type="EMBL" id="GGMR01014695">
    <property type="protein sequence ID" value="MBY27314.1"/>
    <property type="molecule type" value="Transcribed_RNA"/>
</dbReference>
<gene>
    <name evidence="5" type="ORF">g.88617</name>
</gene>
<dbReference type="InterPro" id="IPR018289">
    <property type="entry name" value="MULE_transposase_dom"/>
</dbReference>
<evidence type="ECO:0000259" key="4">
    <source>
        <dbReference type="Pfam" id="PF10551"/>
    </source>
</evidence>
<evidence type="ECO:0000256" key="3">
    <source>
        <dbReference type="ARBA" id="ARBA00023172"/>
    </source>
</evidence>